<sequence length="60" mass="6905">MREEVSLGPTTANEYQRAKEALAQWRAEHPGSRVTTAEIERRVRTLPSGRVQFSFLVVQY</sequence>
<gene>
    <name evidence="1" type="ORF">UY92_C0004G0021</name>
</gene>
<proteinExistence type="predicted"/>
<dbReference type="EMBL" id="LCRX01000004">
    <property type="protein sequence ID" value="KKW42685.1"/>
    <property type="molecule type" value="Genomic_DNA"/>
</dbReference>
<name>A0A0G1YHM1_9BACT</name>
<dbReference type="STRING" id="1619044.UY92_C0004G0021"/>
<dbReference type="Proteomes" id="UP000033870">
    <property type="component" value="Unassembled WGS sequence"/>
</dbReference>
<organism evidence="1 2">
    <name type="scientific">Candidatus Magasanikbacteria bacterium GW2011_GWA2_56_11</name>
    <dbReference type="NCBI Taxonomy" id="1619044"/>
    <lineage>
        <taxon>Bacteria</taxon>
        <taxon>Candidatus Magasanikiibacteriota</taxon>
    </lineage>
</organism>
<accession>A0A0G1YHM1</accession>
<dbReference type="AlphaFoldDB" id="A0A0G1YHM1"/>
<evidence type="ECO:0000313" key="2">
    <source>
        <dbReference type="Proteomes" id="UP000033870"/>
    </source>
</evidence>
<protein>
    <submittedName>
        <fullName evidence="1">Uncharacterized protein</fullName>
    </submittedName>
</protein>
<evidence type="ECO:0000313" key="1">
    <source>
        <dbReference type="EMBL" id="KKW42685.1"/>
    </source>
</evidence>
<comment type="caution">
    <text evidence="1">The sequence shown here is derived from an EMBL/GenBank/DDBJ whole genome shotgun (WGS) entry which is preliminary data.</text>
</comment>
<reference evidence="1 2" key="1">
    <citation type="journal article" date="2015" name="Nature">
        <title>rRNA introns, odd ribosomes, and small enigmatic genomes across a large radiation of phyla.</title>
        <authorList>
            <person name="Brown C.T."/>
            <person name="Hug L.A."/>
            <person name="Thomas B.C."/>
            <person name="Sharon I."/>
            <person name="Castelle C.J."/>
            <person name="Singh A."/>
            <person name="Wilkins M.J."/>
            <person name="Williams K.H."/>
            <person name="Banfield J.F."/>
        </authorList>
    </citation>
    <scope>NUCLEOTIDE SEQUENCE [LARGE SCALE GENOMIC DNA]</scope>
</reference>